<dbReference type="EMBL" id="JAAVVJ010000001">
    <property type="protein sequence ID" value="KAF7231362.1"/>
    <property type="molecule type" value="Genomic_DNA"/>
</dbReference>
<evidence type="ECO:0000256" key="2">
    <source>
        <dbReference type="SAM" id="SignalP"/>
    </source>
</evidence>
<evidence type="ECO:0000313" key="3">
    <source>
        <dbReference type="EMBL" id="KAF7231362.1"/>
    </source>
</evidence>
<protein>
    <submittedName>
        <fullName evidence="3">Transcript variant X1</fullName>
    </submittedName>
</protein>
<evidence type="ECO:0000313" key="4">
    <source>
        <dbReference type="Proteomes" id="UP000822369"/>
    </source>
</evidence>
<accession>A0A9D2Z465</accession>
<dbReference type="KEGG" id="nfu:107378154"/>
<dbReference type="AlphaFoldDB" id="A0A9D2Z465"/>
<sequence length="280" mass="30422">MMADLASSWMWLVVMLAGAVTGYPTKNVLDPLRGHGAPPGPGWGEPPSGFAQAKSGFSPSSHLDFYQPQFSQPAAEMRPVPALHASDTYPAHIYSEYGGSSPPQSGPQVPPNQGNWAIPPSTLHYGASSPDELGIASEFVPPGYPYPPGPFFPHPQPGELSYEEKSFEQGNYNSESEEQGPPAPPLQYFPHPALSRLPIRSPLALGALLDQLQFGYPYIDYMLLNRKRPPGTYTFSTNTYKHGKNQRHDSIGDLGAPVGPREELGPWGTKQPRPPAPQRV</sequence>
<feature type="region of interest" description="Disordered" evidence="1">
    <location>
        <begin position="34"/>
        <end position="54"/>
    </location>
</feature>
<feature type="signal peptide" evidence="2">
    <location>
        <begin position="1"/>
        <end position="22"/>
    </location>
</feature>
<gene>
    <name evidence="3" type="ORF">G4P62_004701</name>
</gene>
<dbReference type="Proteomes" id="UP000822369">
    <property type="component" value="Chromosome 1"/>
</dbReference>
<feature type="chain" id="PRO_5038350846" evidence="2">
    <location>
        <begin position="23"/>
        <end position="280"/>
    </location>
</feature>
<feature type="region of interest" description="Disordered" evidence="1">
    <location>
        <begin position="239"/>
        <end position="280"/>
    </location>
</feature>
<organism evidence="3 4">
    <name type="scientific">Nothobranchius furzeri</name>
    <name type="common">Turquoise killifish</name>
    <dbReference type="NCBI Taxonomy" id="105023"/>
    <lineage>
        <taxon>Eukaryota</taxon>
        <taxon>Metazoa</taxon>
        <taxon>Chordata</taxon>
        <taxon>Craniata</taxon>
        <taxon>Vertebrata</taxon>
        <taxon>Euteleostomi</taxon>
        <taxon>Actinopterygii</taxon>
        <taxon>Neopterygii</taxon>
        <taxon>Teleostei</taxon>
        <taxon>Neoteleostei</taxon>
        <taxon>Acanthomorphata</taxon>
        <taxon>Ovalentaria</taxon>
        <taxon>Atherinomorphae</taxon>
        <taxon>Cyprinodontiformes</taxon>
        <taxon>Nothobranchiidae</taxon>
        <taxon>Nothobranchius</taxon>
    </lineage>
</organism>
<name>A0A9D2Z465_NOTFU</name>
<comment type="caution">
    <text evidence="3">The sequence shown here is derived from an EMBL/GenBank/DDBJ whole genome shotgun (WGS) entry which is preliminary data.</text>
</comment>
<reference evidence="3" key="1">
    <citation type="submission" date="2020-03" db="EMBL/GenBank/DDBJ databases">
        <title>Intra-Species Differences in Population Size shape Life History and Genome Evolution.</title>
        <authorList>
            <person name="Willemsen D."/>
            <person name="Cui R."/>
            <person name="Valenzano D.R."/>
        </authorList>
    </citation>
    <scope>NUCLEOTIDE SEQUENCE</scope>
    <source>
        <strain evidence="3">GRZ</strain>
        <tissue evidence="3">Whole</tissue>
    </source>
</reference>
<feature type="region of interest" description="Disordered" evidence="1">
    <location>
        <begin position="93"/>
        <end position="189"/>
    </location>
</feature>
<dbReference type="OrthoDB" id="8877610at2759"/>
<evidence type="ECO:0000256" key="1">
    <source>
        <dbReference type="SAM" id="MobiDB-lite"/>
    </source>
</evidence>
<proteinExistence type="predicted"/>
<feature type="compositionally biased region" description="Pro residues" evidence="1">
    <location>
        <begin position="142"/>
        <end position="156"/>
    </location>
</feature>
<keyword evidence="2" id="KW-0732">Signal</keyword>